<reference evidence="3" key="1">
    <citation type="submission" date="2019-11" db="EMBL/GenBank/DDBJ databases">
        <authorList>
            <person name="Feng L."/>
        </authorList>
    </citation>
    <scope>NUCLEOTIDE SEQUENCE</scope>
    <source>
        <strain evidence="3">AundefinedLFYP135</strain>
    </source>
</reference>
<feature type="domain" description="Putative radical SAM N-terminal" evidence="2">
    <location>
        <begin position="42"/>
        <end position="191"/>
    </location>
</feature>
<gene>
    <name evidence="3" type="ORF">AULFYP135_02300</name>
</gene>
<dbReference type="AlphaFoldDB" id="A0A6N2V770"/>
<dbReference type="EMBL" id="CACRSL010000005">
    <property type="protein sequence ID" value="VYT25467.1"/>
    <property type="molecule type" value="Genomic_DNA"/>
</dbReference>
<accession>A0A6N2V770</accession>
<proteinExistence type="predicted"/>
<dbReference type="InterPro" id="IPR013785">
    <property type="entry name" value="Aldolase_TIM"/>
</dbReference>
<dbReference type="Gene3D" id="3.20.20.70">
    <property type="entry name" value="Aldolase class I"/>
    <property type="match status" value="1"/>
</dbReference>
<dbReference type="Pfam" id="PF04459">
    <property type="entry name" value="DUF512"/>
    <property type="match status" value="1"/>
</dbReference>
<evidence type="ECO:0000313" key="3">
    <source>
        <dbReference type="EMBL" id="VYT25467.1"/>
    </source>
</evidence>
<feature type="domain" description="DUF512" evidence="1">
    <location>
        <begin position="194"/>
        <end position="396"/>
    </location>
</feature>
<dbReference type="InterPro" id="IPR007549">
    <property type="entry name" value="DUF512"/>
</dbReference>
<dbReference type="SUPFAM" id="SSF102114">
    <property type="entry name" value="Radical SAM enzymes"/>
    <property type="match status" value="1"/>
</dbReference>
<dbReference type="InterPro" id="IPR045375">
    <property type="entry name" value="Put_radical_SAM-like_N"/>
</dbReference>
<name>A0A6N2V770_9FIRM</name>
<evidence type="ECO:0000259" key="1">
    <source>
        <dbReference type="Pfam" id="PF04459"/>
    </source>
</evidence>
<sequence length="411" mass="45986">MVSINGNPIDDVLDYRFYMTDRQLQIELLRQNVPYIVKVHKGEYDDLGLEFDTYLMDKQQNCKNKCIFCFVDQTPKGMRESLYFKDDDARLSFLFGNYITLTNLEDRDIQRIIRMRISPINISVHTTNPQLRVEMMKNPRAASSLRYIQMLTEGGIKVNTQLVLCPGINDGEELSRSLRDLGALGENLQSIACVPVGLTDYREGLYPLRTYTAPEAAAVIDTIDAFADEVQKERGVRVAYPSDEFFLLAGRPIPPVEYYGEFDQLDNGVGLMAQLEQEFTSACSLCDPCPLTRKVSIATGVLAYPLLCKLAGKAQELFPGLTVEVHRIVNDYFGHNITVAGLITGTDLMAQLKGKDLGEALLIPNVMLRHEQDMFLDDVTLEEAQAALGTPIQVVENDGFSVLSAMTGQEI</sequence>
<dbReference type="Pfam" id="PF19238">
    <property type="entry name" value="Radical_SAM_2"/>
    <property type="match status" value="1"/>
</dbReference>
<evidence type="ECO:0000259" key="2">
    <source>
        <dbReference type="Pfam" id="PF19238"/>
    </source>
</evidence>
<protein>
    <submittedName>
        <fullName evidence="3">Radical SAM superfamily protein</fullName>
    </submittedName>
</protein>
<dbReference type="InterPro" id="IPR058240">
    <property type="entry name" value="rSAM_sf"/>
</dbReference>
<organism evidence="3">
    <name type="scientific">uncultured Anaerotruncus sp</name>
    <dbReference type="NCBI Taxonomy" id="905011"/>
    <lineage>
        <taxon>Bacteria</taxon>
        <taxon>Bacillati</taxon>
        <taxon>Bacillota</taxon>
        <taxon>Clostridia</taxon>
        <taxon>Eubacteriales</taxon>
        <taxon>Oscillospiraceae</taxon>
        <taxon>Anaerotruncus</taxon>
        <taxon>environmental samples</taxon>
    </lineage>
</organism>